<dbReference type="STRING" id="1088818.A0A2I0ABP5"/>
<evidence type="ECO:0000256" key="6">
    <source>
        <dbReference type="ARBA" id="ARBA00048617"/>
    </source>
</evidence>
<dbReference type="InterPro" id="IPR036108">
    <property type="entry name" value="4pyrrol_syn_uPrphyn_synt_sf"/>
</dbReference>
<dbReference type="OrthoDB" id="443551at2759"/>
<dbReference type="InterPro" id="IPR003754">
    <property type="entry name" value="4pyrrol_synth_uPrphyn_synth"/>
</dbReference>
<dbReference type="Pfam" id="PF02602">
    <property type="entry name" value="HEM4"/>
    <property type="match status" value="1"/>
</dbReference>
<evidence type="ECO:0000313" key="9">
    <source>
        <dbReference type="EMBL" id="PKA52972.1"/>
    </source>
</evidence>
<dbReference type="GO" id="GO:0004852">
    <property type="term" value="F:uroporphyrinogen-III synthase activity"/>
    <property type="evidence" value="ECO:0007669"/>
    <property type="project" value="UniProtKB-UniRule"/>
</dbReference>
<gene>
    <name evidence="9" type="primary">UROS</name>
    <name evidence="9" type="ORF">AXF42_Ash001953</name>
</gene>
<dbReference type="PANTHER" id="PTHR38042:SF1">
    <property type="entry name" value="UROPORPHYRINOGEN-III SYNTHASE, CHLOROPLASTIC"/>
    <property type="match status" value="1"/>
</dbReference>
<dbReference type="GO" id="GO:0006780">
    <property type="term" value="P:uroporphyrinogen III biosynthetic process"/>
    <property type="evidence" value="ECO:0007669"/>
    <property type="project" value="UniProtKB-UniRule"/>
</dbReference>
<comment type="function">
    <text evidence="7">Catalyzes cyclization of the linear tetrapyrrole, hydroxymethylbilane, to the macrocyclic uroporphyrinogen III.</text>
</comment>
<keyword evidence="4 7" id="KW-0456">Lyase</keyword>
<proteinExistence type="inferred from homology"/>
<evidence type="ECO:0000256" key="3">
    <source>
        <dbReference type="ARBA" id="ARBA00013109"/>
    </source>
</evidence>
<comment type="similarity">
    <text evidence="2 7">Belongs to the uroporphyrinogen-III synthase family.</text>
</comment>
<dbReference type="Gene3D" id="3.40.50.10090">
    <property type="match status" value="2"/>
</dbReference>
<keyword evidence="5 7" id="KW-0627">Porphyrin biosynthesis</keyword>
<reference evidence="9 10" key="1">
    <citation type="journal article" date="2017" name="Nature">
        <title>The Apostasia genome and the evolution of orchids.</title>
        <authorList>
            <person name="Zhang G.Q."/>
            <person name="Liu K.W."/>
            <person name="Li Z."/>
            <person name="Lohaus R."/>
            <person name="Hsiao Y.Y."/>
            <person name="Niu S.C."/>
            <person name="Wang J.Y."/>
            <person name="Lin Y.C."/>
            <person name="Xu Q."/>
            <person name="Chen L.J."/>
            <person name="Yoshida K."/>
            <person name="Fujiwara S."/>
            <person name="Wang Z.W."/>
            <person name="Zhang Y.Q."/>
            <person name="Mitsuda N."/>
            <person name="Wang M."/>
            <person name="Liu G.H."/>
            <person name="Pecoraro L."/>
            <person name="Huang H.X."/>
            <person name="Xiao X.J."/>
            <person name="Lin M."/>
            <person name="Wu X.Y."/>
            <person name="Wu W.L."/>
            <person name="Chen Y.Y."/>
            <person name="Chang S.B."/>
            <person name="Sakamoto S."/>
            <person name="Ohme-Takagi M."/>
            <person name="Yagi M."/>
            <person name="Zeng S.J."/>
            <person name="Shen C.Y."/>
            <person name="Yeh C.M."/>
            <person name="Luo Y.B."/>
            <person name="Tsai W.C."/>
            <person name="Van de Peer Y."/>
            <person name="Liu Z.J."/>
        </authorList>
    </citation>
    <scope>NUCLEOTIDE SEQUENCE [LARGE SCALE GENOMIC DNA]</scope>
    <source>
        <strain evidence="10">cv. Shenzhen</strain>
        <tissue evidence="9">Stem</tissue>
    </source>
</reference>
<accession>A0A2I0ABP5</accession>
<dbReference type="CDD" id="cd06578">
    <property type="entry name" value="HemD"/>
    <property type="match status" value="1"/>
</dbReference>
<dbReference type="Proteomes" id="UP000236161">
    <property type="component" value="Unassembled WGS sequence"/>
</dbReference>
<evidence type="ECO:0000256" key="7">
    <source>
        <dbReference type="RuleBase" id="RU366031"/>
    </source>
</evidence>
<dbReference type="EC" id="4.2.1.75" evidence="3 7"/>
<dbReference type="SUPFAM" id="SSF69618">
    <property type="entry name" value="HemD-like"/>
    <property type="match status" value="1"/>
</dbReference>
<evidence type="ECO:0000256" key="4">
    <source>
        <dbReference type="ARBA" id="ARBA00023239"/>
    </source>
</evidence>
<dbReference type="GO" id="GO:0006782">
    <property type="term" value="P:protoporphyrinogen IX biosynthetic process"/>
    <property type="evidence" value="ECO:0007669"/>
    <property type="project" value="UniProtKB-UniRule"/>
</dbReference>
<dbReference type="EMBL" id="KZ452001">
    <property type="protein sequence ID" value="PKA52972.1"/>
    <property type="molecule type" value="Genomic_DNA"/>
</dbReference>
<sequence length="309" mass="33188">MASSPSESPMASFLPVLSPLAHRVVLVSPKRLPVSASRLRAAFASSSASTAAKPDVVVTREQGKNAKLINALAKHRIHCLEVPLIKHTQGPDFDKLPSVLQDFIFDWIVITSPEAGTVFLEAWKTAGSPKVRIGVVGAGTSSVFHELLQSPDRTLEIAFSPSKAKGKVLALELPCYGDSCKVLYPASLKAGNDIEEGLTARGFEVVRLNTYDTAPVQQVDHVILKQALSAPVVAVASPSAVRSWVNLVSTSENWDKFVACIGEGTALAAKKLGLQNVYYPENPSLDGWVGSILNALQIYSQIQKVDHKK</sequence>
<comment type="pathway">
    <text evidence="1 7">Porphyrin-containing compound metabolism; protoporphyrin-IX biosynthesis; coproporphyrinogen-III from 5-aminolevulinate: step 3/4.</text>
</comment>
<evidence type="ECO:0000256" key="5">
    <source>
        <dbReference type="ARBA" id="ARBA00023244"/>
    </source>
</evidence>
<dbReference type="GO" id="GO:0009507">
    <property type="term" value="C:chloroplast"/>
    <property type="evidence" value="ECO:0007669"/>
    <property type="project" value="TreeGrafter"/>
</dbReference>
<dbReference type="InterPro" id="IPR039793">
    <property type="entry name" value="UROS/Hem4"/>
</dbReference>
<dbReference type="UniPathway" id="UPA00251">
    <property type="reaction ID" value="UER00320"/>
</dbReference>
<dbReference type="PANTHER" id="PTHR38042">
    <property type="entry name" value="UROPORPHYRINOGEN-III SYNTHASE, CHLOROPLASTIC"/>
    <property type="match status" value="1"/>
</dbReference>
<name>A0A2I0ABP5_9ASPA</name>
<dbReference type="FunFam" id="3.40.50.10090:FF:000009">
    <property type="entry name" value="Uroporphyrinogen-III synthase, chloroplastic"/>
    <property type="match status" value="1"/>
</dbReference>
<organism evidence="9 10">
    <name type="scientific">Apostasia shenzhenica</name>
    <dbReference type="NCBI Taxonomy" id="1088818"/>
    <lineage>
        <taxon>Eukaryota</taxon>
        <taxon>Viridiplantae</taxon>
        <taxon>Streptophyta</taxon>
        <taxon>Embryophyta</taxon>
        <taxon>Tracheophyta</taxon>
        <taxon>Spermatophyta</taxon>
        <taxon>Magnoliopsida</taxon>
        <taxon>Liliopsida</taxon>
        <taxon>Asparagales</taxon>
        <taxon>Orchidaceae</taxon>
        <taxon>Apostasioideae</taxon>
        <taxon>Apostasia</taxon>
    </lineage>
</organism>
<dbReference type="AlphaFoldDB" id="A0A2I0ABP5"/>
<comment type="catalytic activity">
    <reaction evidence="6 7">
        <text>hydroxymethylbilane = uroporphyrinogen III + H2O</text>
        <dbReference type="Rhea" id="RHEA:18965"/>
        <dbReference type="ChEBI" id="CHEBI:15377"/>
        <dbReference type="ChEBI" id="CHEBI:57308"/>
        <dbReference type="ChEBI" id="CHEBI:57845"/>
        <dbReference type="EC" id="4.2.1.75"/>
    </reaction>
</comment>
<evidence type="ECO:0000256" key="1">
    <source>
        <dbReference type="ARBA" id="ARBA00004772"/>
    </source>
</evidence>
<protein>
    <recommendedName>
        <fullName evidence="3 7">Uroporphyrinogen-III synthase</fullName>
        <ecNumber evidence="3 7">4.2.1.75</ecNumber>
    </recommendedName>
</protein>
<keyword evidence="10" id="KW-1185">Reference proteome</keyword>
<evidence type="ECO:0000256" key="2">
    <source>
        <dbReference type="ARBA" id="ARBA00008133"/>
    </source>
</evidence>
<feature type="domain" description="Tetrapyrrole biosynthesis uroporphyrinogen III synthase" evidence="8">
    <location>
        <begin position="68"/>
        <end position="289"/>
    </location>
</feature>
<evidence type="ECO:0000313" key="10">
    <source>
        <dbReference type="Proteomes" id="UP000236161"/>
    </source>
</evidence>
<evidence type="ECO:0000259" key="8">
    <source>
        <dbReference type="Pfam" id="PF02602"/>
    </source>
</evidence>